<dbReference type="InterPro" id="IPR018203">
    <property type="entry name" value="GDP_dissociation_inhibitor"/>
</dbReference>
<feature type="compositionally biased region" description="Low complexity" evidence="2">
    <location>
        <begin position="72"/>
        <end position="99"/>
    </location>
</feature>
<dbReference type="Gene3D" id="3.30.519.10">
    <property type="entry name" value="Guanine Nucleotide Dissociation Inhibitor, domain 2"/>
    <property type="match status" value="1"/>
</dbReference>
<evidence type="ECO:0008006" key="5">
    <source>
        <dbReference type="Google" id="ProtNLM"/>
    </source>
</evidence>
<reference evidence="3 4" key="1">
    <citation type="submission" date="2016-10" db="EMBL/GenBank/DDBJ databases">
        <authorList>
            <person name="Cai Z."/>
        </authorList>
    </citation>
    <scope>NUCLEOTIDE SEQUENCE [LARGE SCALE GENOMIC DNA]</scope>
</reference>
<dbReference type="SUPFAM" id="SSF54373">
    <property type="entry name" value="FAD-linked reductases, C-terminal domain"/>
    <property type="match status" value="1"/>
</dbReference>
<feature type="region of interest" description="Disordered" evidence="2">
    <location>
        <begin position="67"/>
        <end position="99"/>
    </location>
</feature>
<accession>A0A383WGY2</accession>
<dbReference type="GO" id="GO:0005968">
    <property type="term" value="C:Rab-protein geranylgeranyltransferase complex"/>
    <property type="evidence" value="ECO:0007669"/>
    <property type="project" value="TreeGrafter"/>
</dbReference>
<dbReference type="Pfam" id="PF00996">
    <property type="entry name" value="GDI"/>
    <property type="match status" value="2"/>
</dbReference>
<dbReference type="GO" id="GO:0005634">
    <property type="term" value="C:nucleus"/>
    <property type="evidence" value="ECO:0007669"/>
    <property type="project" value="TreeGrafter"/>
</dbReference>
<feature type="region of interest" description="Disordered" evidence="2">
    <location>
        <begin position="604"/>
        <end position="667"/>
    </location>
</feature>
<proteinExistence type="inferred from homology"/>
<gene>
    <name evidence="3" type="ORF">BQ4739_LOCUS17137</name>
</gene>
<dbReference type="GO" id="GO:0007264">
    <property type="term" value="P:small GTPase-mediated signal transduction"/>
    <property type="evidence" value="ECO:0007669"/>
    <property type="project" value="InterPro"/>
</dbReference>
<name>A0A383WGY2_TETOB</name>
<comment type="similarity">
    <text evidence="1">Belongs to the Rab GDI family.</text>
</comment>
<sequence>MEQIEPDHFDVVVVSSGLPEVLIGSALARAGKSVLLLDSTESYGGSWATLSGPDYVHSLINRQLQHQLSAKQQQQQEQQEQQQRQRAAPSPDGAGSSCSSMSSIALQAVQPLAGVSGVSLYTHADVEPALENKQLLMDLAPRVLYQDEPLVDLLVACQAHHYLEFKLVEGSYIYLSGKLRPVPASRAELFADKALPLASKRCLGRFLAGCLEAQQGAGRLQDAFDARPLVELLAAEGLDEQLQQVVLYGIAMADTPQQQQQQQPQTSLSSPDQLAGSSCTTPSAAAAAAAAAGAANQAAEPPASSISSGSSLMTAAQGLAALQLYSSSLGRYGGAGAFMAPCYGSGSLPEAFVRLAAVKGAVTALRHNAVRLELLDGQQQELQLQQQQTVVEGSSSSEQVTDAGDAAATGQASAASAAAAVADGEEAAAAAKVAVLLASGQRITADAVVACSAVAPGRSAAAHPCSSSSSSSSNSTATAQPAAAGAAGAAAAPRGQQQQQQVACAVALLDGSVVDGESSLLLVFPPGSLGRHQAAVVRGLQLGPAFGVAPPGKYLLYLSAQLPCNGETASSSSDSSSSSSAEQVLRPALQAIAAGKGLQAFQFREEEEQQEAGQQQPQQQAADSTSTAPAGGAAEDTAAAVDEKDSCSSEQPQEEQQQQQQQQQQAAPSLLPQMLAVCYFTSQQPVQQFHSQPTAANAQRQDSSSSSSRSGNFSAGGAVLWCPTAAQGFMGYTQTVRAAEAAYRQQFPGLPWLTDAVPAAAPAAAASSDEAAAGAASAAEDQAAAGSSGGADAGAGAGVLDDGELDAIDELTAALLELSAPPPLQQ</sequence>
<feature type="compositionally biased region" description="Low complexity" evidence="2">
    <location>
        <begin position="648"/>
        <end position="667"/>
    </location>
</feature>
<dbReference type="STRING" id="3088.A0A383WGY2"/>
<dbReference type="InterPro" id="IPR036188">
    <property type="entry name" value="FAD/NAD-bd_sf"/>
</dbReference>
<dbReference type="EMBL" id="FNXT01001265">
    <property type="protein sequence ID" value="SZX76765.1"/>
    <property type="molecule type" value="Genomic_DNA"/>
</dbReference>
<dbReference type="SUPFAM" id="SSF51905">
    <property type="entry name" value="FAD/NAD(P)-binding domain"/>
    <property type="match status" value="1"/>
</dbReference>
<dbReference type="GO" id="GO:0005092">
    <property type="term" value="F:GDP-dissociation inhibitor activity"/>
    <property type="evidence" value="ECO:0007669"/>
    <property type="project" value="InterPro"/>
</dbReference>
<evidence type="ECO:0000256" key="1">
    <source>
        <dbReference type="ARBA" id="ARBA00005593"/>
    </source>
</evidence>
<dbReference type="GO" id="GO:0016192">
    <property type="term" value="P:vesicle-mediated transport"/>
    <property type="evidence" value="ECO:0007669"/>
    <property type="project" value="TreeGrafter"/>
</dbReference>
<feature type="compositionally biased region" description="Gly residues" evidence="2">
    <location>
        <begin position="787"/>
        <end position="797"/>
    </location>
</feature>
<dbReference type="AlphaFoldDB" id="A0A383WGY2"/>
<protein>
    <recommendedName>
        <fullName evidence="5">Rab proteins geranylgeranyltransferase component</fullName>
    </recommendedName>
</protein>
<keyword evidence="4" id="KW-1185">Reference proteome</keyword>
<evidence type="ECO:0000313" key="3">
    <source>
        <dbReference type="EMBL" id="SZX76765.1"/>
    </source>
</evidence>
<feature type="compositionally biased region" description="Low complexity" evidence="2">
    <location>
        <begin position="770"/>
        <end position="786"/>
    </location>
</feature>
<organism evidence="3 4">
    <name type="scientific">Tetradesmus obliquus</name>
    <name type="common">Green alga</name>
    <name type="synonym">Acutodesmus obliquus</name>
    <dbReference type="NCBI Taxonomy" id="3088"/>
    <lineage>
        <taxon>Eukaryota</taxon>
        <taxon>Viridiplantae</taxon>
        <taxon>Chlorophyta</taxon>
        <taxon>core chlorophytes</taxon>
        <taxon>Chlorophyceae</taxon>
        <taxon>CS clade</taxon>
        <taxon>Sphaeropleales</taxon>
        <taxon>Scenedesmaceae</taxon>
        <taxon>Tetradesmus</taxon>
    </lineage>
</organism>
<feature type="compositionally biased region" description="Low complexity" evidence="2">
    <location>
        <begin position="257"/>
        <end position="274"/>
    </location>
</feature>
<dbReference type="Proteomes" id="UP000256970">
    <property type="component" value="Unassembled WGS sequence"/>
</dbReference>
<dbReference type="PRINTS" id="PR00891">
    <property type="entry name" value="RABGDIREP"/>
</dbReference>
<evidence type="ECO:0000256" key="2">
    <source>
        <dbReference type="SAM" id="MobiDB-lite"/>
    </source>
</evidence>
<feature type="region of interest" description="Disordered" evidence="2">
    <location>
        <begin position="770"/>
        <end position="800"/>
    </location>
</feature>
<dbReference type="GO" id="GO:0005829">
    <property type="term" value="C:cytosol"/>
    <property type="evidence" value="ECO:0007669"/>
    <property type="project" value="TreeGrafter"/>
</dbReference>
<dbReference type="PANTHER" id="PTHR11787:SF4">
    <property type="entry name" value="CHM, RAB ESCORT PROTEIN 1"/>
    <property type="match status" value="1"/>
</dbReference>
<evidence type="ECO:0000313" key="4">
    <source>
        <dbReference type="Proteomes" id="UP000256970"/>
    </source>
</evidence>
<feature type="compositionally biased region" description="Low complexity" evidence="2">
    <location>
        <begin position="611"/>
        <end position="640"/>
    </location>
</feature>
<dbReference type="Gene3D" id="3.50.50.60">
    <property type="entry name" value="FAD/NAD(P)-binding domain"/>
    <property type="match status" value="2"/>
</dbReference>
<dbReference type="PANTHER" id="PTHR11787">
    <property type="entry name" value="RAB GDP-DISSOCIATION INHIBITOR"/>
    <property type="match status" value="1"/>
</dbReference>
<feature type="region of interest" description="Disordered" evidence="2">
    <location>
        <begin position="257"/>
        <end position="279"/>
    </location>
</feature>
<feature type="compositionally biased region" description="Low complexity" evidence="2">
    <location>
        <begin position="695"/>
        <end position="712"/>
    </location>
</feature>
<feature type="region of interest" description="Disordered" evidence="2">
    <location>
        <begin position="690"/>
        <end position="712"/>
    </location>
</feature>